<accession>A0A9P4GAB5</accession>
<organism evidence="1 2">
    <name type="scientific">Cucurbitaria berberidis CBS 394.84</name>
    <dbReference type="NCBI Taxonomy" id="1168544"/>
    <lineage>
        <taxon>Eukaryota</taxon>
        <taxon>Fungi</taxon>
        <taxon>Dikarya</taxon>
        <taxon>Ascomycota</taxon>
        <taxon>Pezizomycotina</taxon>
        <taxon>Dothideomycetes</taxon>
        <taxon>Pleosporomycetidae</taxon>
        <taxon>Pleosporales</taxon>
        <taxon>Pleosporineae</taxon>
        <taxon>Cucurbitariaceae</taxon>
        <taxon>Cucurbitaria</taxon>
    </lineage>
</organism>
<sequence length="411" mass="45683">MGALEFLCDIRFHKKFVLPPNPETGRNKPYRVSYSDYGDSTSNAVVLFCGALMGTRLSYATLDQLARAYNVRIIHPDRPGIGGSDAVDLEKRIQTWLEMVPPLLAHLRIPYVSLASHSGGDIYLLNTMLTHPHILHPTNPYVCFFAPWVHPSHTKVMHMWATELLPAPIIGKYALAAKFVTENVIPLAGMSGSLVQGIKGSLLRSNPPPGPVPLAQATTRSRPPSICSHERTNTLALEEPKVVEELRNHITTFLFAETMDGISADAQLFMKKPRSLPWSSPSTLWPDIDCAVPLLSKMINEDGRVGSNSRKWIIDTFHASEDEMVGDKGRQWFDDCWKSDQTSTTSVHSVSSQAAQPPSQKNYVYRSQVVKRTDHNFLLDPVFGASESWLQRVAEAFQIPTGVDNMIQASP</sequence>
<evidence type="ECO:0000313" key="1">
    <source>
        <dbReference type="EMBL" id="KAF1842098.1"/>
    </source>
</evidence>
<gene>
    <name evidence="1" type="ORF">K460DRAFT_409525</name>
</gene>
<evidence type="ECO:0000313" key="2">
    <source>
        <dbReference type="Proteomes" id="UP000800039"/>
    </source>
</evidence>
<dbReference type="OrthoDB" id="294702at2759"/>
<comment type="caution">
    <text evidence="1">The sequence shown here is derived from an EMBL/GenBank/DDBJ whole genome shotgun (WGS) entry which is preliminary data.</text>
</comment>
<reference evidence="1" key="1">
    <citation type="submission" date="2020-01" db="EMBL/GenBank/DDBJ databases">
        <authorList>
            <consortium name="DOE Joint Genome Institute"/>
            <person name="Haridas S."/>
            <person name="Albert R."/>
            <person name="Binder M."/>
            <person name="Bloem J."/>
            <person name="Labutti K."/>
            <person name="Salamov A."/>
            <person name="Andreopoulos B."/>
            <person name="Baker S.E."/>
            <person name="Barry K."/>
            <person name="Bills G."/>
            <person name="Bluhm B.H."/>
            <person name="Cannon C."/>
            <person name="Castanera R."/>
            <person name="Culley D.E."/>
            <person name="Daum C."/>
            <person name="Ezra D."/>
            <person name="Gonzalez J.B."/>
            <person name="Henrissat B."/>
            <person name="Kuo A."/>
            <person name="Liang C."/>
            <person name="Lipzen A."/>
            <person name="Lutzoni F."/>
            <person name="Magnuson J."/>
            <person name="Mondo S."/>
            <person name="Nolan M."/>
            <person name="Ohm R."/>
            <person name="Pangilinan J."/>
            <person name="Park H.-J."/>
            <person name="Ramirez L."/>
            <person name="Alfaro M."/>
            <person name="Sun H."/>
            <person name="Tritt A."/>
            <person name="Yoshinaga Y."/>
            <person name="Zwiers L.-H."/>
            <person name="Turgeon B.G."/>
            <person name="Goodwin S.B."/>
            <person name="Spatafora J.W."/>
            <person name="Crous P.W."/>
            <person name="Grigoriev I.V."/>
        </authorList>
    </citation>
    <scope>NUCLEOTIDE SEQUENCE</scope>
    <source>
        <strain evidence="1">CBS 394.84</strain>
    </source>
</reference>
<evidence type="ECO:0008006" key="3">
    <source>
        <dbReference type="Google" id="ProtNLM"/>
    </source>
</evidence>
<name>A0A9P4GAB5_9PLEO</name>
<dbReference type="InterPro" id="IPR029058">
    <property type="entry name" value="AB_hydrolase_fold"/>
</dbReference>
<proteinExistence type="predicted"/>
<protein>
    <recommendedName>
        <fullName evidence="3">AB hydrolase-1 domain-containing protein</fullName>
    </recommendedName>
</protein>
<dbReference type="RefSeq" id="XP_040784661.1">
    <property type="nucleotide sequence ID" value="XM_040937258.1"/>
</dbReference>
<dbReference type="GeneID" id="63854508"/>
<dbReference type="AlphaFoldDB" id="A0A9P4GAB5"/>
<dbReference type="Proteomes" id="UP000800039">
    <property type="component" value="Unassembled WGS sequence"/>
</dbReference>
<keyword evidence="2" id="KW-1185">Reference proteome</keyword>
<dbReference type="EMBL" id="ML976618">
    <property type="protein sequence ID" value="KAF1842098.1"/>
    <property type="molecule type" value="Genomic_DNA"/>
</dbReference>
<dbReference type="SUPFAM" id="SSF53474">
    <property type="entry name" value="alpha/beta-Hydrolases"/>
    <property type="match status" value="1"/>
</dbReference>
<dbReference type="Gene3D" id="3.40.50.1820">
    <property type="entry name" value="alpha/beta hydrolase"/>
    <property type="match status" value="1"/>
</dbReference>